<protein>
    <submittedName>
        <fullName evidence="3">Electron transfer flavoprotein</fullName>
    </submittedName>
</protein>
<evidence type="ECO:0000256" key="1">
    <source>
        <dbReference type="SAM" id="SignalP"/>
    </source>
</evidence>
<dbReference type="RefSeq" id="WP_163607797.1">
    <property type="nucleotide sequence ID" value="NZ_JAABOO010000003.1"/>
</dbReference>
<dbReference type="Proteomes" id="UP000468581">
    <property type="component" value="Unassembled WGS sequence"/>
</dbReference>
<proteinExistence type="predicted"/>
<comment type="caution">
    <text evidence="3">The sequence shown here is derived from an EMBL/GenBank/DDBJ whole genome shotgun (WGS) entry which is preliminary data.</text>
</comment>
<dbReference type="EMBL" id="JAABOO010000003">
    <property type="protein sequence ID" value="NER14509.1"/>
    <property type="molecule type" value="Genomic_DNA"/>
</dbReference>
<name>A0A6P0URU4_9FLAO</name>
<keyword evidence="1" id="KW-0732">Signal</keyword>
<evidence type="ECO:0000259" key="2">
    <source>
        <dbReference type="PROSITE" id="PS51549"/>
    </source>
</evidence>
<accession>A0A6P0URU4</accession>
<organism evidence="3 4">
    <name type="scientific">Leptobacterium flavescens</name>
    <dbReference type="NCBI Taxonomy" id="472055"/>
    <lineage>
        <taxon>Bacteria</taxon>
        <taxon>Pseudomonadati</taxon>
        <taxon>Bacteroidota</taxon>
        <taxon>Flavobacteriia</taxon>
        <taxon>Flavobacteriales</taxon>
        <taxon>Flavobacteriaceae</taxon>
        <taxon>Leptobacterium</taxon>
    </lineage>
</organism>
<feature type="signal peptide" evidence="1">
    <location>
        <begin position="1"/>
        <end position="23"/>
    </location>
</feature>
<dbReference type="InterPro" id="IPR019545">
    <property type="entry name" value="DM13_domain"/>
</dbReference>
<sequence>MTKLFKYSALVFLMLFLSQGAFSQSLKKGKWDKQNKSISGSWEITKKSDGTYIVLSDDFKTKKAPDLKLFLSKKQASSVNGKNATKDAVFVAKLKSPKGGQSYKIPSNINIDDYTSLLIHCEKYSIFWGGGNL</sequence>
<dbReference type="AlphaFoldDB" id="A0A6P0URU4"/>
<feature type="domain" description="DM13" evidence="2">
    <location>
        <begin position="20"/>
        <end position="133"/>
    </location>
</feature>
<dbReference type="Pfam" id="PF10517">
    <property type="entry name" value="DM13"/>
    <property type="match status" value="1"/>
</dbReference>
<gene>
    <name evidence="3" type="ORF">GWK08_13730</name>
</gene>
<dbReference type="PROSITE" id="PS51549">
    <property type="entry name" value="DM13"/>
    <property type="match status" value="1"/>
</dbReference>
<feature type="chain" id="PRO_5026792236" evidence="1">
    <location>
        <begin position="24"/>
        <end position="133"/>
    </location>
</feature>
<reference evidence="3 4" key="1">
    <citation type="submission" date="2020-01" db="EMBL/GenBank/DDBJ databases">
        <title>Leptobacterium flavescens.</title>
        <authorList>
            <person name="Wang G."/>
        </authorList>
    </citation>
    <scope>NUCLEOTIDE SEQUENCE [LARGE SCALE GENOMIC DNA]</scope>
    <source>
        <strain evidence="3 4">KCTC 22160</strain>
    </source>
</reference>
<keyword evidence="4" id="KW-1185">Reference proteome</keyword>
<evidence type="ECO:0000313" key="3">
    <source>
        <dbReference type="EMBL" id="NER14509.1"/>
    </source>
</evidence>
<evidence type="ECO:0000313" key="4">
    <source>
        <dbReference type="Proteomes" id="UP000468581"/>
    </source>
</evidence>